<dbReference type="Pfam" id="PF00496">
    <property type="entry name" value="SBP_bac_5"/>
    <property type="match status" value="1"/>
</dbReference>
<dbReference type="Proteomes" id="UP000229342">
    <property type="component" value="Unassembled WGS sequence"/>
</dbReference>
<comment type="similarity">
    <text evidence="1">Belongs to the bacterial solute-binding protein 5 family.</text>
</comment>
<dbReference type="CDD" id="cd08513">
    <property type="entry name" value="PBP2_thermophilic_Hb8_like"/>
    <property type="match status" value="1"/>
</dbReference>
<dbReference type="GO" id="GO:1904680">
    <property type="term" value="F:peptide transmembrane transporter activity"/>
    <property type="evidence" value="ECO:0007669"/>
    <property type="project" value="TreeGrafter"/>
</dbReference>
<dbReference type="InterPro" id="IPR000914">
    <property type="entry name" value="SBP_5_dom"/>
</dbReference>
<keyword evidence="3" id="KW-0732">Signal</keyword>
<dbReference type="GO" id="GO:0042597">
    <property type="term" value="C:periplasmic space"/>
    <property type="evidence" value="ECO:0007669"/>
    <property type="project" value="UniProtKB-ARBA"/>
</dbReference>
<dbReference type="Gene3D" id="3.40.190.10">
    <property type="entry name" value="Periplasmic binding protein-like II"/>
    <property type="match status" value="1"/>
</dbReference>
<name>A0A2H0K9W1_9BACT</name>
<keyword evidence="4" id="KW-1133">Transmembrane helix</keyword>
<evidence type="ECO:0000259" key="5">
    <source>
        <dbReference type="Pfam" id="PF00496"/>
    </source>
</evidence>
<dbReference type="PANTHER" id="PTHR30290:SF9">
    <property type="entry name" value="OLIGOPEPTIDE-BINDING PROTEIN APPA"/>
    <property type="match status" value="1"/>
</dbReference>
<dbReference type="Gene3D" id="3.10.105.10">
    <property type="entry name" value="Dipeptide-binding Protein, Domain 3"/>
    <property type="match status" value="1"/>
</dbReference>
<accession>A0A2H0K9W1</accession>
<organism evidence="6 7">
    <name type="scientific">Candidatus Taylorbacteria bacterium CG11_big_fil_rev_8_21_14_0_20_46_11</name>
    <dbReference type="NCBI Taxonomy" id="1975025"/>
    <lineage>
        <taxon>Bacteria</taxon>
        <taxon>Candidatus Tayloriibacteriota</taxon>
    </lineage>
</organism>
<evidence type="ECO:0000256" key="3">
    <source>
        <dbReference type="ARBA" id="ARBA00022729"/>
    </source>
</evidence>
<keyword evidence="4" id="KW-0812">Transmembrane</keyword>
<gene>
    <name evidence="6" type="ORF">COV91_06370</name>
</gene>
<dbReference type="InterPro" id="IPR030678">
    <property type="entry name" value="Peptide/Ni-bd"/>
</dbReference>
<proteinExistence type="inferred from homology"/>
<protein>
    <recommendedName>
        <fullName evidence="5">Solute-binding protein family 5 domain-containing protein</fullName>
    </recommendedName>
</protein>
<evidence type="ECO:0000313" key="7">
    <source>
        <dbReference type="Proteomes" id="UP000229342"/>
    </source>
</evidence>
<dbReference type="SUPFAM" id="SSF53850">
    <property type="entry name" value="Periplasmic binding protein-like II"/>
    <property type="match status" value="1"/>
</dbReference>
<dbReference type="GO" id="GO:0043190">
    <property type="term" value="C:ATP-binding cassette (ABC) transporter complex"/>
    <property type="evidence" value="ECO:0007669"/>
    <property type="project" value="InterPro"/>
</dbReference>
<evidence type="ECO:0000313" key="6">
    <source>
        <dbReference type="EMBL" id="PIQ68007.1"/>
    </source>
</evidence>
<comment type="caution">
    <text evidence="6">The sequence shown here is derived from an EMBL/GenBank/DDBJ whole genome shotgun (WGS) entry which is preliminary data.</text>
</comment>
<dbReference type="AlphaFoldDB" id="A0A2H0K9W1"/>
<reference evidence="6 7" key="1">
    <citation type="submission" date="2017-09" db="EMBL/GenBank/DDBJ databases">
        <title>Depth-based differentiation of microbial function through sediment-hosted aquifers and enrichment of novel symbionts in the deep terrestrial subsurface.</title>
        <authorList>
            <person name="Probst A.J."/>
            <person name="Ladd B."/>
            <person name="Jarett J.K."/>
            <person name="Geller-Mcgrath D.E."/>
            <person name="Sieber C.M."/>
            <person name="Emerson J.B."/>
            <person name="Anantharaman K."/>
            <person name="Thomas B.C."/>
            <person name="Malmstrom R."/>
            <person name="Stieglmeier M."/>
            <person name="Klingl A."/>
            <person name="Woyke T."/>
            <person name="Ryan C.M."/>
            <person name="Banfield J.F."/>
        </authorList>
    </citation>
    <scope>NUCLEOTIDE SEQUENCE [LARGE SCALE GENOMIC DNA]</scope>
    <source>
        <strain evidence="6">CG11_big_fil_rev_8_21_14_0_20_46_11</strain>
    </source>
</reference>
<sequence length="582" mass="65321">MKETLTKTLLKRYTLSPLSVLERLLKTFSLAERVLFWILVVALTVGAVGLLNNVNKLFLTPVPTNGGTLSEGLVGSPRFFNPLLALSDGDRDMTSLIYSGLLRALPDQGLTPDLAESYTASEDGLSYTFVLREDAEFHDGKPVTANDVVFTILKAQDSALKSSKRANWEGVTVEKIDERTIKLVLRQPYAPFLENATMGILPKHIWESADADGFTFSPFNIEAIGSGPYKISRIKRSSSGIPYAFDLVPFKQYSLGVPYIEHLQIHFYQNEKDLLSAIRKGEVESATSITPKSAQELALEGYRIERTPLPRVFAVFFNQNQAPLLAEKGLRDALTLATDKDVLVQTVLEGYGVPIDGPIPPPLLSERVANSSSMESRLEQAGDILDRDKWKMNETTGLRERTKGKVVTPLSFTLTTSDVPELKESAELLANMWKNIGIDVKVQIFESGDLNQNVIRPRKYDALLFGEIIGHDLDLFAFWHSSQRNDPGLNIAMYTNSKVDRLLEDARRTGDENHRVEKYQDAISAIRADTPAIFLYSPEFIYVIPDKINGFKLRHVAIPSERFLGINNWYIETEKIWNFFTH</sequence>
<dbReference type="PIRSF" id="PIRSF002741">
    <property type="entry name" value="MppA"/>
    <property type="match status" value="1"/>
</dbReference>
<dbReference type="Gene3D" id="3.90.76.10">
    <property type="entry name" value="Dipeptide-binding Protein, Domain 1"/>
    <property type="match status" value="1"/>
</dbReference>
<evidence type="ECO:0000256" key="4">
    <source>
        <dbReference type="SAM" id="Phobius"/>
    </source>
</evidence>
<dbReference type="GO" id="GO:0015833">
    <property type="term" value="P:peptide transport"/>
    <property type="evidence" value="ECO:0007669"/>
    <property type="project" value="TreeGrafter"/>
</dbReference>
<dbReference type="PANTHER" id="PTHR30290">
    <property type="entry name" value="PERIPLASMIC BINDING COMPONENT OF ABC TRANSPORTER"/>
    <property type="match status" value="1"/>
</dbReference>
<keyword evidence="2" id="KW-0813">Transport</keyword>
<evidence type="ECO:0000256" key="2">
    <source>
        <dbReference type="ARBA" id="ARBA00022448"/>
    </source>
</evidence>
<feature type="domain" description="Solute-binding protein family 5" evidence="5">
    <location>
        <begin position="110"/>
        <end position="470"/>
    </location>
</feature>
<dbReference type="InterPro" id="IPR039424">
    <property type="entry name" value="SBP_5"/>
</dbReference>
<dbReference type="EMBL" id="PCVG01000087">
    <property type="protein sequence ID" value="PIQ68007.1"/>
    <property type="molecule type" value="Genomic_DNA"/>
</dbReference>
<evidence type="ECO:0000256" key="1">
    <source>
        <dbReference type="ARBA" id="ARBA00005695"/>
    </source>
</evidence>
<feature type="transmembrane region" description="Helical" evidence="4">
    <location>
        <begin position="34"/>
        <end position="51"/>
    </location>
</feature>
<keyword evidence="4" id="KW-0472">Membrane</keyword>